<protein>
    <submittedName>
        <fullName evidence="1">Uncharacterized protein</fullName>
    </submittedName>
</protein>
<evidence type="ECO:0000313" key="1">
    <source>
        <dbReference type="EMBL" id="MBO8481458.1"/>
    </source>
</evidence>
<evidence type="ECO:0000313" key="2">
    <source>
        <dbReference type="Proteomes" id="UP000823772"/>
    </source>
</evidence>
<sequence length="270" mass="30913">MILAAAVLLPSCSYEPYCPDHFMERHFYGEARDVFFYNGVEALSRAIRWSIVDTVSVPGDKEAAHAYLLDGMRVFEKGDTLEIGALNYVRGGKSLFETGAVWTVTNDYIDDFEYVMEYSGEMAWTVSFKALMKLREYDNEIEAEGEYLLRYVSGQGGMMSQDFTVEYAEGSYRDHRELEDGIGVIDIRIKSPVNLTYKVFDDPYTPAPFYVEYYELMSGIHLYGGEFFMYINTLPDNEFDNGTYIFDLNSSTKDKAEVYASYKGIGNYID</sequence>
<proteinExistence type="predicted"/>
<dbReference type="Proteomes" id="UP000823772">
    <property type="component" value="Unassembled WGS sequence"/>
</dbReference>
<reference evidence="1" key="1">
    <citation type="submission" date="2020-10" db="EMBL/GenBank/DDBJ databases">
        <authorList>
            <person name="Gilroy R."/>
        </authorList>
    </citation>
    <scope>NUCLEOTIDE SEQUENCE</scope>
    <source>
        <strain evidence="1">B3-2255</strain>
    </source>
</reference>
<comment type="caution">
    <text evidence="1">The sequence shown here is derived from an EMBL/GenBank/DDBJ whole genome shotgun (WGS) entry which is preliminary data.</text>
</comment>
<dbReference type="AlphaFoldDB" id="A0A9D9NQA6"/>
<reference evidence="1" key="2">
    <citation type="journal article" date="2021" name="PeerJ">
        <title>Extensive microbial diversity within the chicken gut microbiome revealed by metagenomics and culture.</title>
        <authorList>
            <person name="Gilroy R."/>
            <person name="Ravi A."/>
            <person name="Getino M."/>
            <person name="Pursley I."/>
            <person name="Horton D.L."/>
            <person name="Alikhan N.F."/>
            <person name="Baker D."/>
            <person name="Gharbi K."/>
            <person name="Hall N."/>
            <person name="Watson M."/>
            <person name="Adriaenssens E.M."/>
            <person name="Foster-Nyarko E."/>
            <person name="Jarju S."/>
            <person name="Secka A."/>
            <person name="Antonio M."/>
            <person name="Oren A."/>
            <person name="Chaudhuri R.R."/>
            <person name="La Ragione R."/>
            <person name="Hildebrand F."/>
            <person name="Pallen M.J."/>
        </authorList>
    </citation>
    <scope>NUCLEOTIDE SEQUENCE</scope>
    <source>
        <strain evidence="1">B3-2255</strain>
    </source>
</reference>
<name>A0A9D9NQA6_9BACT</name>
<organism evidence="1 2">
    <name type="scientific">Candidatus Merdivivens faecigallinarum</name>
    <dbReference type="NCBI Taxonomy" id="2840871"/>
    <lineage>
        <taxon>Bacteria</taxon>
        <taxon>Pseudomonadati</taxon>
        <taxon>Bacteroidota</taxon>
        <taxon>Bacteroidia</taxon>
        <taxon>Bacteroidales</taxon>
        <taxon>Muribaculaceae</taxon>
        <taxon>Muribaculaceae incertae sedis</taxon>
        <taxon>Candidatus Merdivivens</taxon>
    </lineage>
</organism>
<dbReference type="EMBL" id="JADILY010000058">
    <property type="protein sequence ID" value="MBO8481458.1"/>
    <property type="molecule type" value="Genomic_DNA"/>
</dbReference>
<gene>
    <name evidence="1" type="ORF">IAC87_02800</name>
</gene>
<accession>A0A9D9NQA6</accession>